<keyword evidence="2" id="KW-0812">Transmembrane</keyword>
<protein>
    <submittedName>
        <fullName evidence="4">Uncharacterized protein</fullName>
    </submittedName>
</protein>
<keyword evidence="3" id="KW-1185">Reference proteome</keyword>
<keyword evidence="2" id="KW-1133">Transmembrane helix</keyword>
<dbReference type="WBParaSite" id="Pan_g4556.t1">
    <property type="protein sequence ID" value="Pan_g4556.t1"/>
    <property type="gene ID" value="Pan_g4556"/>
</dbReference>
<evidence type="ECO:0000256" key="1">
    <source>
        <dbReference type="SAM" id="MobiDB-lite"/>
    </source>
</evidence>
<reference evidence="4" key="2">
    <citation type="submission" date="2020-10" db="UniProtKB">
        <authorList>
            <consortium name="WormBaseParasite"/>
        </authorList>
    </citation>
    <scope>IDENTIFICATION</scope>
</reference>
<organism evidence="3 4">
    <name type="scientific">Panagrellus redivivus</name>
    <name type="common">Microworm</name>
    <dbReference type="NCBI Taxonomy" id="6233"/>
    <lineage>
        <taxon>Eukaryota</taxon>
        <taxon>Metazoa</taxon>
        <taxon>Ecdysozoa</taxon>
        <taxon>Nematoda</taxon>
        <taxon>Chromadorea</taxon>
        <taxon>Rhabditida</taxon>
        <taxon>Tylenchina</taxon>
        <taxon>Panagrolaimomorpha</taxon>
        <taxon>Panagrolaimoidea</taxon>
        <taxon>Panagrolaimidae</taxon>
        <taxon>Panagrellus</taxon>
    </lineage>
</organism>
<name>A0A7E4VYU8_PANRE</name>
<feature type="transmembrane region" description="Helical" evidence="2">
    <location>
        <begin position="62"/>
        <end position="84"/>
    </location>
</feature>
<evidence type="ECO:0000256" key="2">
    <source>
        <dbReference type="SAM" id="Phobius"/>
    </source>
</evidence>
<sequence>MRYSERGAGVNHVDASMCQCLAQLEHSCQQMVLDKNRLNLSGHHRVGEFSKKVDYYEYDSEMGRLCYTVAILLMFAGIIILLMVRSIRRSKAAVEMEGLLEAMRFREELDLHQRQKRRLQKAKSKVSAWLSKTNSKLWSSTPQFNTASMLGARTNSLQSSSSFIPEIVISDSDGGGGLRNRPRQYTPSLSLIYDFECASRKGSMISNVSVRGSVPVVSNSEEFLDEAELRAARQRSASRAPSCVGSECSLKSASPGPSGLLDLQTPRSSTSSLSPAYCHTLTRGCKIDIPS</sequence>
<dbReference type="AlphaFoldDB" id="A0A7E4VYU8"/>
<feature type="region of interest" description="Disordered" evidence="1">
    <location>
        <begin position="248"/>
        <end position="273"/>
    </location>
</feature>
<accession>A0A7E4VYU8</accession>
<proteinExistence type="predicted"/>
<evidence type="ECO:0000313" key="4">
    <source>
        <dbReference type="WBParaSite" id="Pan_g4556.t1"/>
    </source>
</evidence>
<evidence type="ECO:0000313" key="3">
    <source>
        <dbReference type="Proteomes" id="UP000492821"/>
    </source>
</evidence>
<keyword evidence="2" id="KW-0472">Membrane</keyword>
<reference evidence="3" key="1">
    <citation type="journal article" date="2013" name="Genetics">
        <title>The draft genome and transcriptome of Panagrellus redivivus are shaped by the harsh demands of a free-living lifestyle.</title>
        <authorList>
            <person name="Srinivasan J."/>
            <person name="Dillman A.R."/>
            <person name="Macchietto M.G."/>
            <person name="Heikkinen L."/>
            <person name="Lakso M."/>
            <person name="Fracchia K.M."/>
            <person name="Antoshechkin I."/>
            <person name="Mortazavi A."/>
            <person name="Wong G."/>
            <person name="Sternberg P.W."/>
        </authorList>
    </citation>
    <scope>NUCLEOTIDE SEQUENCE [LARGE SCALE GENOMIC DNA]</scope>
    <source>
        <strain evidence="3">MT8872</strain>
    </source>
</reference>
<dbReference type="Proteomes" id="UP000492821">
    <property type="component" value="Unassembled WGS sequence"/>
</dbReference>